<feature type="transmembrane region" description="Helical" evidence="13">
    <location>
        <begin position="96"/>
        <end position="120"/>
    </location>
</feature>
<feature type="domain" description="Peptidase M50" evidence="14">
    <location>
        <begin position="141"/>
        <end position="193"/>
    </location>
</feature>
<dbReference type="InterPro" id="IPR008915">
    <property type="entry name" value="Peptidase_M50"/>
</dbReference>
<keyword evidence="11" id="KW-0482">Metalloprotease</keyword>
<evidence type="ECO:0000256" key="7">
    <source>
        <dbReference type="ARBA" id="ARBA00022723"/>
    </source>
</evidence>
<evidence type="ECO:0000256" key="10">
    <source>
        <dbReference type="ARBA" id="ARBA00022989"/>
    </source>
</evidence>
<keyword evidence="8" id="KW-0378">Hydrolase</keyword>
<keyword evidence="9" id="KW-0862">Zinc</keyword>
<keyword evidence="10 13" id="KW-1133">Transmembrane helix</keyword>
<dbReference type="InterPro" id="IPR044537">
    <property type="entry name" value="Rip2-like"/>
</dbReference>
<evidence type="ECO:0000256" key="1">
    <source>
        <dbReference type="ARBA" id="ARBA00001947"/>
    </source>
</evidence>
<dbReference type="Pfam" id="PF02163">
    <property type="entry name" value="Peptidase_M50"/>
    <property type="match status" value="1"/>
</dbReference>
<protein>
    <submittedName>
        <fullName evidence="15">Peptidase M50</fullName>
    </submittedName>
</protein>
<evidence type="ECO:0000256" key="13">
    <source>
        <dbReference type="SAM" id="Phobius"/>
    </source>
</evidence>
<comment type="subcellular location">
    <subcellularLocation>
        <location evidence="2">Cell membrane</location>
        <topology evidence="2">Multi-pass membrane protein</topology>
    </subcellularLocation>
</comment>
<dbReference type="GO" id="GO:0005886">
    <property type="term" value="C:plasma membrane"/>
    <property type="evidence" value="ECO:0007669"/>
    <property type="project" value="UniProtKB-SubCell"/>
</dbReference>
<keyword evidence="7" id="KW-0479">Metal-binding</keyword>
<reference evidence="15" key="2">
    <citation type="submission" date="2020-09" db="EMBL/GenBank/DDBJ databases">
        <authorList>
            <person name="Sun Q."/>
            <person name="Ohkuma M."/>
        </authorList>
    </citation>
    <scope>NUCLEOTIDE SEQUENCE</scope>
    <source>
        <strain evidence="15">JCM 13919</strain>
    </source>
</reference>
<comment type="cofactor">
    <cofactor evidence="1">
        <name>Zn(2+)</name>
        <dbReference type="ChEBI" id="CHEBI:29105"/>
    </cofactor>
</comment>
<sequence>MQTLTIIQKITIWAFPLIFAITLHEAAHAYIANRCGDTTAKMLGRLSLNPIKHIDLIGTILVPIFIAIVTQFHFVFGWAKPVPINWQQLRQPRRDMALVAFAGPGVNFMMALIWAGCLKFSTLFSPDTSSPALFLLLTSQAGILINLVLAYINLIPVPPLDGSRIVASLLPPQQSYLYLRLEPYGLFILLILLFTGMLGWLVGPLLYWSLHIIQLVFNL</sequence>
<feature type="transmembrane region" description="Helical" evidence="13">
    <location>
        <begin position="132"/>
        <end position="152"/>
    </location>
</feature>
<evidence type="ECO:0000259" key="14">
    <source>
        <dbReference type="Pfam" id="PF02163"/>
    </source>
</evidence>
<organism evidence="15 16">
    <name type="scientific">Legionella impletisoli</name>
    <dbReference type="NCBI Taxonomy" id="343510"/>
    <lineage>
        <taxon>Bacteria</taxon>
        <taxon>Pseudomonadati</taxon>
        <taxon>Pseudomonadota</taxon>
        <taxon>Gammaproteobacteria</taxon>
        <taxon>Legionellales</taxon>
        <taxon>Legionellaceae</taxon>
        <taxon>Legionella</taxon>
    </lineage>
</organism>
<evidence type="ECO:0000256" key="8">
    <source>
        <dbReference type="ARBA" id="ARBA00022801"/>
    </source>
</evidence>
<proteinExistence type="inferred from homology"/>
<evidence type="ECO:0000256" key="9">
    <source>
        <dbReference type="ARBA" id="ARBA00022833"/>
    </source>
</evidence>
<keyword evidence="6 13" id="KW-0812">Transmembrane</keyword>
<evidence type="ECO:0000256" key="12">
    <source>
        <dbReference type="ARBA" id="ARBA00023136"/>
    </source>
</evidence>
<keyword evidence="12 13" id="KW-0472">Membrane</keyword>
<dbReference type="PANTHER" id="PTHR35864:SF1">
    <property type="entry name" value="ZINC METALLOPROTEASE YWHC-RELATED"/>
    <property type="match status" value="1"/>
</dbReference>
<dbReference type="GO" id="GO:0046872">
    <property type="term" value="F:metal ion binding"/>
    <property type="evidence" value="ECO:0007669"/>
    <property type="project" value="UniProtKB-KW"/>
</dbReference>
<evidence type="ECO:0000256" key="11">
    <source>
        <dbReference type="ARBA" id="ARBA00023049"/>
    </source>
</evidence>
<dbReference type="Proteomes" id="UP000630149">
    <property type="component" value="Unassembled WGS sequence"/>
</dbReference>
<evidence type="ECO:0000313" key="15">
    <source>
        <dbReference type="EMBL" id="GGI79784.1"/>
    </source>
</evidence>
<dbReference type="GO" id="GO:0008237">
    <property type="term" value="F:metallopeptidase activity"/>
    <property type="evidence" value="ECO:0007669"/>
    <property type="project" value="UniProtKB-KW"/>
</dbReference>
<dbReference type="RefSeq" id="WP_131775935.1">
    <property type="nucleotide sequence ID" value="NZ_BMOB01000002.1"/>
</dbReference>
<feature type="transmembrane region" description="Helical" evidence="13">
    <location>
        <begin position="54"/>
        <end position="76"/>
    </location>
</feature>
<evidence type="ECO:0000313" key="16">
    <source>
        <dbReference type="Proteomes" id="UP000630149"/>
    </source>
</evidence>
<accession>A0A917JQ94</accession>
<feature type="transmembrane region" description="Helical" evidence="13">
    <location>
        <begin position="12"/>
        <end position="33"/>
    </location>
</feature>
<feature type="transmembrane region" description="Helical" evidence="13">
    <location>
        <begin position="184"/>
        <end position="208"/>
    </location>
</feature>
<keyword evidence="16" id="KW-1185">Reference proteome</keyword>
<dbReference type="PANTHER" id="PTHR35864">
    <property type="entry name" value="ZINC METALLOPROTEASE MJ0611-RELATED"/>
    <property type="match status" value="1"/>
</dbReference>
<reference evidence="15" key="1">
    <citation type="journal article" date="2014" name="Int. J. Syst. Evol. Microbiol.">
        <title>Complete genome sequence of Corynebacterium casei LMG S-19264T (=DSM 44701T), isolated from a smear-ripened cheese.</title>
        <authorList>
            <consortium name="US DOE Joint Genome Institute (JGI-PGF)"/>
            <person name="Walter F."/>
            <person name="Albersmeier A."/>
            <person name="Kalinowski J."/>
            <person name="Ruckert C."/>
        </authorList>
    </citation>
    <scope>NUCLEOTIDE SEQUENCE</scope>
    <source>
        <strain evidence="15">JCM 13919</strain>
    </source>
</reference>
<dbReference type="InterPro" id="IPR052348">
    <property type="entry name" value="Metallopeptidase_M50B"/>
</dbReference>
<keyword evidence="4" id="KW-1003">Cell membrane</keyword>
<keyword evidence="5" id="KW-0645">Protease</keyword>
<dbReference type="OrthoDB" id="9800627at2"/>
<evidence type="ECO:0000256" key="4">
    <source>
        <dbReference type="ARBA" id="ARBA00022475"/>
    </source>
</evidence>
<comment type="similarity">
    <text evidence="3">Belongs to the peptidase M50B family.</text>
</comment>
<gene>
    <name evidence="15" type="ORF">GCM10007966_05410</name>
</gene>
<evidence type="ECO:0000256" key="2">
    <source>
        <dbReference type="ARBA" id="ARBA00004651"/>
    </source>
</evidence>
<name>A0A917JQ94_9GAMM</name>
<evidence type="ECO:0000256" key="6">
    <source>
        <dbReference type="ARBA" id="ARBA00022692"/>
    </source>
</evidence>
<dbReference type="AlphaFoldDB" id="A0A917JQ94"/>
<evidence type="ECO:0000256" key="5">
    <source>
        <dbReference type="ARBA" id="ARBA00022670"/>
    </source>
</evidence>
<comment type="caution">
    <text evidence="15">The sequence shown here is derived from an EMBL/GenBank/DDBJ whole genome shotgun (WGS) entry which is preliminary data.</text>
</comment>
<dbReference type="GO" id="GO:0006508">
    <property type="term" value="P:proteolysis"/>
    <property type="evidence" value="ECO:0007669"/>
    <property type="project" value="UniProtKB-KW"/>
</dbReference>
<evidence type="ECO:0000256" key="3">
    <source>
        <dbReference type="ARBA" id="ARBA00007931"/>
    </source>
</evidence>
<dbReference type="CDD" id="cd06158">
    <property type="entry name" value="S2P-M50_like_1"/>
    <property type="match status" value="1"/>
</dbReference>
<dbReference type="EMBL" id="BMOB01000002">
    <property type="protein sequence ID" value="GGI79784.1"/>
    <property type="molecule type" value="Genomic_DNA"/>
</dbReference>